<dbReference type="Pfam" id="PF00877">
    <property type="entry name" value="NLPC_P60"/>
    <property type="match status" value="1"/>
</dbReference>
<comment type="similarity">
    <text evidence="1">Belongs to the peptidase C40 family.</text>
</comment>
<name>A0ABS2NZE9_9BACI</name>
<evidence type="ECO:0000313" key="7">
    <source>
        <dbReference type="Proteomes" id="UP000737402"/>
    </source>
</evidence>
<dbReference type="PANTHER" id="PTHR47053">
    <property type="entry name" value="MUREIN DD-ENDOPEPTIDASE MEPH-RELATED"/>
    <property type="match status" value="1"/>
</dbReference>
<proteinExistence type="inferred from homology"/>
<dbReference type="GO" id="GO:0016787">
    <property type="term" value="F:hydrolase activity"/>
    <property type="evidence" value="ECO:0007669"/>
    <property type="project" value="UniProtKB-KW"/>
</dbReference>
<comment type="caution">
    <text evidence="6">The sequence shown here is derived from an EMBL/GenBank/DDBJ whole genome shotgun (WGS) entry which is preliminary data.</text>
</comment>
<dbReference type="Proteomes" id="UP000737402">
    <property type="component" value="Unassembled WGS sequence"/>
</dbReference>
<organism evidence="6 7">
    <name type="scientific">Sutcliffiella tianshenii</name>
    <dbReference type="NCBI Taxonomy" id="1463404"/>
    <lineage>
        <taxon>Bacteria</taxon>
        <taxon>Bacillati</taxon>
        <taxon>Bacillota</taxon>
        <taxon>Bacilli</taxon>
        <taxon>Bacillales</taxon>
        <taxon>Bacillaceae</taxon>
        <taxon>Sutcliffiella</taxon>
    </lineage>
</organism>
<keyword evidence="7" id="KW-1185">Reference proteome</keyword>
<sequence length="131" mass="15053">MLADKIIQTGKEYLGTPYVFGAPSNRKDIFDCSSFVQRVYGQHGIKLPRSSRKQFQVGRPIPLSCIREGDLLFFTTPMRRKKKWHERIGHVAIYLGNHTILHTSQSDRKVSITILSPYLEHMIVGARRVIT</sequence>
<evidence type="ECO:0000256" key="4">
    <source>
        <dbReference type="ARBA" id="ARBA00022807"/>
    </source>
</evidence>
<evidence type="ECO:0000259" key="5">
    <source>
        <dbReference type="PROSITE" id="PS51935"/>
    </source>
</evidence>
<keyword evidence="4" id="KW-0788">Thiol protease</keyword>
<keyword evidence="3 6" id="KW-0378">Hydrolase</keyword>
<reference evidence="6 7" key="1">
    <citation type="submission" date="2021-01" db="EMBL/GenBank/DDBJ databases">
        <title>Genomic Encyclopedia of Type Strains, Phase IV (KMG-IV): sequencing the most valuable type-strain genomes for metagenomic binning, comparative biology and taxonomic classification.</title>
        <authorList>
            <person name="Goeker M."/>
        </authorList>
    </citation>
    <scope>NUCLEOTIDE SEQUENCE [LARGE SCALE GENOMIC DNA]</scope>
    <source>
        <strain evidence="6 7">DSM 25879</strain>
    </source>
</reference>
<evidence type="ECO:0000256" key="2">
    <source>
        <dbReference type="ARBA" id="ARBA00022670"/>
    </source>
</evidence>
<dbReference type="InterPro" id="IPR038765">
    <property type="entry name" value="Papain-like_cys_pep_sf"/>
</dbReference>
<dbReference type="PROSITE" id="PS51935">
    <property type="entry name" value="NLPC_P60"/>
    <property type="match status" value="1"/>
</dbReference>
<dbReference type="EMBL" id="JAFBED010000003">
    <property type="protein sequence ID" value="MBM7619853.1"/>
    <property type="molecule type" value="Genomic_DNA"/>
</dbReference>
<keyword evidence="2" id="KW-0645">Protease</keyword>
<gene>
    <name evidence="6" type="ORF">JOC95_001705</name>
</gene>
<accession>A0ABS2NZE9</accession>
<dbReference type="InterPro" id="IPR000064">
    <property type="entry name" value="NLP_P60_dom"/>
</dbReference>
<feature type="domain" description="NlpC/P60" evidence="5">
    <location>
        <begin position="1"/>
        <end position="130"/>
    </location>
</feature>
<dbReference type="InterPro" id="IPR051202">
    <property type="entry name" value="Peptidase_C40"/>
</dbReference>
<dbReference type="SUPFAM" id="SSF54001">
    <property type="entry name" value="Cysteine proteinases"/>
    <property type="match status" value="1"/>
</dbReference>
<dbReference type="EC" id="3.4.-.-" evidence="6"/>
<dbReference type="RefSeq" id="WP_204415106.1">
    <property type="nucleotide sequence ID" value="NZ_JAFBED010000003.1"/>
</dbReference>
<dbReference type="PANTHER" id="PTHR47053:SF1">
    <property type="entry name" value="MUREIN DD-ENDOPEPTIDASE MEPH-RELATED"/>
    <property type="match status" value="1"/>
</dbReference>
<dbReference type="Gene3D" id="3.90.1720.10">
    <property type="entry name" value="endopeptidase domain like (from Nostoc punctiforme)"/>
    <property type="match status" value="1"/>
</dbReference>
<evidence type="ECO:0000256" key="3">
    <source>
        <dbReference type="ARBA" id="ARBA00022801"/>
    </source>
</evidence>
<evidence type="ECO:0000256" key="1">
    <source>
        <dbReference type="ARBA" id="ARBA00007074"/>
    </source>
</evidence>
<evidence type="ECO:0000313" key="6">
    <source>
        <dbReference type="EMBL" id="MBM7619853.1"/>
    </source>
</evidence>
<protein>
    <submittedName>
        <fullName evidence="6">Peptidoglycan endopeptidase LytE</fullName>
        <ecNumber evidence="6">3.4.-.-</ecNumber>
    </submittedName>
</protein>